<dbReference type="SUPFAM" id="SSF53474">
    <property type="entry name" value="alpha/beta-Hydrolases"/>
    <property type="match status" value="1"/>
</dbReference>
<dbReference type="InterPro" id="IPR029058">
    <property type="entry name" value="AB_hydrolase_fold"/>
</dbReference>
<keyword evidence="6" id="KW-1185">Reference proteome</keyword>
<feature type="chain" id="PRO_5046251634" description="Peptidase S9 prolyl oligopeptidase catalytic domain-containing protein" evidence="3">
    <location>
        <begin position="17"/>
        <end position="861"/>
    </location>
</feature>
<dbReference type="EMBL" id="CP126212">
    <property type="protein sequence ID" value="WIA14103.1"/>
    <property type="molecule type" value="Genomic_DNA"/>
</dbReference>
<accession>A0ABY8U349</accession>
<proteinExistence type="predicted"/>
<dbReference type="Gene3D" id="3.40.50.1820">
    <property type="entry name" value="alpha/beta hydrolase"/>
    <property type="match status" value="1"/>
</dbReference>
<feature type="region of interest" description="Disordered" evidence="2">
    <location>
        <begin position="250"/>
        <end position="282"/>
    </location>
</feature>
<evidence type="ECO:0000256" key="2">
    <source>
        <dbReference type="SAM" id="MobiDB-lite"/>
    </source>
</evidence>
<dbReference type="PANTHER" id="PTHR42776">
    <property type="entry name" value="SERINE PEPTIDASE S9 FAMILY MEMBER"/>
    <property type="match status" value="1"/>
</dbReference>
<dbReference type="Gene3D" id="2.120.10.30">
    <property type="entry name" value="TolB, C-terminal domain"/>
    <property type="match status" value="1"/>
</dbReference>
<feature type="compositionally biased region" description="Low complexity" evidence="2">
    <location>
        <begin position="250"/>
        <end position="266"/>
    </location>
</feature>
<dbReference type="InterPro" id="IPR011042">
    <property type="entry name" value="6-blade_b-propeller_TolB-like"/>
</dbReference>
<feature type="compositionally biased region" description="Low complexity" evidence="2">
    <location>
        <begin position="821"/>
        <end position="833"/>
    </location>
</feature>
<dbReference type="PANTHER" id="PTHR42776:SF27">
    <property type="entry name" value="DIPEPTIDYL PEPTIDASE FAMILY MEMBER 6"/>
    <property type="match status" value="1"/>
</dbReference>
<dbReference type="SUPFAM" id="SSF82171">
    <property type="entry name" value="DPP6 N-terminal domain-like"/>
    <property type="match status" value="1"/>
</dbReference>
<dbReference type="Proteomes" id="UP001244341">
    <property type="component" value="Chromosome 5b"/>
</dbReference>
<keyword evidence="1" id="KW-0378">Hydrolase</keyword>
<dbReference type="InterPro" id="IPR001375">
    <property type="entry name" value="Peptidase_S9_cat"/>
</dbReference>
<gene>
    <name evidence="5" type="ORF">OEZ85_002649</name>
</gene>
<evidence type="ECO:0000256" key="3">
    <source>
        <dbReference type="SAM" id="SignalP"/>
    </source>
</evidence>
<feature type="signal peptide" evidence="3">
    <location>
        <begin position="1"/>
        <end position="16"/>
    </location>
</feature>
<protein>
    <recommendedName>
        <fullName evidence="4">Peptidase S9 prolyl oligopeptidase catalytic domain-containing protein</fullName>
    </recommendedName>
</protein>
<organism evidence="5 6">
    <name type="scientific">Tetradesmus obliquus</name>
    <name type="common">Green alga</name>
    <name type="synonym">Acutodesmus obliquus</name>
    <dbReference type="NCBI Taxonomy" id="3088"/>
    <lineage>
        <taxon>Eukaryota</taxon>
        <taxon>Viridiplantae</taxon>
        <taxon>Chlorophyta</taxon>
        <taxon>core chlorophytes</taxon>
        <taxon>Chlorophyceae</taxon>
        <taxon>CS clade</taxon>
        <taxon>Sphaeropleales</taxon>
        <taxon>Scenedesmaceae</taxon>
        <taxon>Tetradesmus</taxon>
    </lineage>
</organism>
<sequence length="861" mass="93033">MQVLVLLLVGLAACEAQTATGSSSKPSDQLPPLIPLKLLLGNSKYRNAQLSPDGKYLAYVRPSGPNDVYNVFIKALPGPGQVTAAGASSSLFEKEGVAKDKQVTFDKERGVTSFSWAEDGSAIYFIQDTNGDENDHLYMVPLSSLKPNGQAVKPIDLTPFKGVKASTIIGSKRFPNKLYIGLNRRDPSVFDMYALDVPTRTLTLDTVNPGDVSSWIFDYDFKIKGAMGYNNSDGGAYVLIKDTPAAATLSSNSNSSSSRSSSSSSSKPAAITTEASPSKTNNISSSSFADLEALFKAAKKGNWTTSQWIAASSSRSDVARWRKLLEWPFGEDGGVFRFNKAGDALYVVSSIGRDTTEFQLVGTGPGAPIKQRISSNPLVNVNSVLFHPDEWYPQMISYNYLRNNWTVLDPKMQEDWDRLVKFRPGESMSISDISNDRKTWVVLYSSDNSTSRYFLYHKGTWPPQLLFEVQPALKPYKLSKMHPVIITARDGLRLPSYLSLPVLPGVPAKLPASVTGEVPTVKNSIFAAANMSAATTNPDRSIHWAPKPASAAAAALAEAGGSKPLNLNLPMVLYVHGGPWSRDYWGADSVVQWLNNRGYAVLQVNYRGSTGFGKAFMNAGNKQWGVGYMQHDLSDAVAWAVAKGMADPNKVCIMGGSYGGYATLAGLTFTPELYSCGVDLVGISNVGTFMRSIPPYWKPLRYEWATRVGDAEKNETLNREISPYYHVDKIRAPLLIGQGANDPRVPQPESDQMFSAMKAKGLDVQYVLYPDEGHGLVRAANRLDFYSRADQFFSKHLGGRKEPFVARPQSTAKVITEVKPPTAAAAGKPAAQGSAGGAGAAVAATVKAGSTGNSTTSSRSG</sequence>
<name>A0ABY8U349_TETOB</name>
<evidence type="ECO:0000313" key="5">
    <source>
        <dbReference type="EMBL" id="WIA14103.1"/>
    </source>
</evidence>
<feature type="compositionally biased region" description="Low complexity" evidence="2">
    <location>
        <begin position="840"/>
        <end position="861"/>
    </location>
</feature>
<feature type="domain" description="Peptidase S9 prolyl oligopeptidase catalytic" evidence="4">
    <location>
        <begin position="587"/>
        <end position="799"/>
    </location>
</feature>
<reference evidence="5 6" key="1">
    <citation type="submission" date="2023-05" db="EMBL/GenBank/DDBJ databases">
        <title>A 100% complete, gapless, phased diploid assembly of the Scenedesmus obliquus UTEX 3031 genome.</title>
        <authorList>
            <person name="Biondi T.C."/>
            <person name="Hanschen E.R."/>
            <person name="Kwon T."/>
            <person name="Eng W."/>
            <person name="Kruse C.P.S."/>
            <person name="Koehler S.I."/>
            <person name="Kunde Y."/>
            <person name="Gleasner C.D."/>
            <person name="You Mak K.T."/>
            <person name="Polle J."/>
            <person name="Hovde B.T."/>
            <person name="Starkenburg S.R."/>
        </authorList>
    </citation>
    <scope>NUCLEOTIDE SEQUENCE [LARGE SCALE GENOMIC DNA]</scope>
    <source>
        <strain evidence="5 6">DOE0152z</strain>
    </source>
</reference>
<evidence type="ECO:0000259" key="4">
    <source>
        <dbReference type="Pfam" id="PF00326"/>
    </source>
</evidence>
<evidence type="ECO:0000313" key="6">
    <source>
        <dbReference type="Proteomes" id="UP001244341"/>
    </source>
</evidence>
<keyword evidence="3" id="KW-0732">Signal</keyword>
<dbReference type="Pfam" id="PF00326">
    <property type="entry name" value="Peptidase_S9"/>
    <property type="match status" value="1"/>
</dbReference>
<feature type="region of interest" description="Disordered" evidence="2">
    <location>
        <begin position="821"/>
        <end position="861"/>
    </location>
</feature>
<evidence type="ECO:0000256" key="1">
    <source>
        <dbReference type="ARBA" id="ARBA00022801"/>
    </source>
</evidence>